<reference evidence="2" key="1">
    <citation type="submission" date="2022-11" db="EMBL/GenBank/DDBJ databases">
        <title>Genomic repertoires linked with pathogenic potency of arthritogenic Prevotella copri isolated from the gut of rheumatoid arthritis patients.</title>
        <authorList>
            <person name="Nii T."/>
            <person name="Maeda Y."/>
            <person name="Motooka D."/>
            <person name="Naito M."/>
            <person name="Matsumoto Y."/>
            <person name="Ogawa T."/>
            <person name="Oguro-Igashira E."/>
            <person name="Kishikawa T."/>
            <person name="Yamashita M."/>
            <person name="Koizumi S."/>
            <person name="Kurakawa T."/>
            <person name="Okumura R."/>
            <person name="Kayama H."/>
            <person name="Murakami M."/>
            <person name="Sakaguchi T."/>
            <person name="Das B."/>
            <person name="Nakamura S."/>
            <person name="Okada Y."/>
            <person name="Kumanogoh A."/>
            <person name="Takeda K."/>
        </authorList>
    </citation>
    <scope>NUCLEOTIDE SEQUENCE</scope>
    <source>
        <strain evidence="2">F3-75</strain>
    </source>
</reference>
<dbReference type="SUPFAM" id="SSF56935">
    <property type="entry name" value="Porins"/>
    <property type="match status" value="1"/>
</dbReference>
<accession>A0AAP3BFQ8</accession>
<feature type="chain" id="PRO_5042898830" evidence="1">
    <location>
        <begin position="24"/>
        <end position="534"/>
    </location>
</feature>
<dbReference type="Gene3D" id="2.40.160.60">
    <property type="entry name" value="Outer membrane protein transport protein (OMPP1/FadL/TodX)"/>
    <property type="match status" value="1"/>
</dbReference>
<name>A0AAP3BFQ8_9BACT</name>
<protein>
    <submittedName>
        <fullName evidence="2">Hemin receptor</fullName>
    </submittedName>
</protein>
<dbReference type="RefSeq" id="WP_264966759.1">
    <property type="nucleotide sequence ID" value="NZ_JAPDVK010000004.1"/>
</dbReference>
<organism evidence="2 3">
    <name type="scientific">Segatella copri</name>
    <dbReference type="NCBI Taxonomy" id="165179"/>
    <lineage>
        <taxon>Bacteria</taxon>
        <taxon>Pseudomonadati</taxon>
        <taxon>Bacteroidota</taxon>
        <taxon>Bacteroidia</taxon>
        <taxon>Bacteroidales</taxon>
        <taxon>Prevotellaceae</taxon>
        <taxon>Segatella</taxon>
    </lineage>
</organism>
<sequence>MKSLKIKHILFASALMASMSAAAQETYLDTKFAENSLTGTARYVGMGGAMEALGADISTMSSNPAGIGLFRKSMVSLSAGVVAQPDADTRFSFDNTPISFNGKKSVPSFDQIGFVWAGGDNSAGVKINAGFNFHKSTNFSQILTAANYLNGASQTKWASAKTAYAKDLDKKYGKNAGDQVWSAVDANYNKLMGTDDEGNQATYDGKSFLFGQYQKGYIGVYDFNLSLAFNNRVWVGFTLGLHDVHYRNNSYYTENYVADKEAYGSAWESQRITGMGYDAKLGVIFRPVADSPFRIGAYVNSPVFYDLSLSGAADLELTDKNIVDNQGNYAVGSNSNSVDLDYRLNTAWKAGVSLGHTVGNYLALGATYEYAWYDHMDNRVKDGGYYDSWYGDYYESSSSDAAMNDHTKRSLQGVSTLKLGLEYKPIPLMSLRLGYNYVSPMFKETADRDQTIASQGTIYSTSTDYTNWKATNRVTAGVGFNYQGLFFDVAYQYSCQKGDFYPFAAWENAGAKAAPATSVDNNRHQLLMTVGYKF</sequence>
<dbReference type="Proteomes" id="UP001209344">
    <property type="component" value="Unassembled WGS sequence"/>
</dbReference>
<proteinExistence type="predicted"/>
<dbReference type="AlphaFoldDB" id="A0AAP3BFQ8"/>
<evidence type="ECO:0000313" key="3">
    <source>
        <dbReference type="Proteomes" id="UP001209344"/>
    </source>
</evidence>
<gene>
    <name evidence="2" type="ORF">ONT16_13345</name>
</gene>
<evidence type="ECO:0000313" key="2">
    <source>
        <dbReference type="EMBL" id="MCW4129211.1"/>
    </source>
</evidence>
<keyword evidence="2" id="KW-0675">Receptor</keyword>
<feature type="signal peptide" evidence="1">
    <location>
        <begin position="1"/>
        <end position="23"/>
    </location>
</feature>
<comment type="caution">
    <text evidence="2">The sequence shown here is derived from an EMBL/GenBank/DDBJ whole genome shotgun (WGS) entry which is preliminary data.</text>
</comment>
<dbReference type="EMBL" id="JAPDVK010000004">
    <property type="protein sequence ID" value="MCW4129211.1"/>
    <property type="molecule type" value="Genomic_DNA"/>
</dbReference>
<keyword evidence="1" id="KW-0732">Signal</keyword>
<evidence type="ECO:0000256" key="1">
    <source>
        <dbReference type="SAM" id="SignalP"/>
    </source>
</evidence>